<comment type="caution">
    <text evidence="3">The sequence shown here is derived from an EMBL/GenBank/DDBJ whole genome shotgun (WGS) entry which is preliminary data.</text>
</comment>
<evidence type="ECO:0000313" key="3">
    <source>
        <dbReference type="EMBL" id="KAF4628366.1"/>
    </source>
</evidence>
<keyword evidence="2" id="KW-0472">Membrane</keyword>
<dbReference type="EMBL" id="JAAMPI010000822">
    <property type="protein sequence ID" value="KAF4628366.1"/>
    <property type="molecule type" value="Genomic_DNA"/>
</dbReference>
<dbReference type="AlphaFoldDB" id="A0A8H4RFJ5"/>
<accession>A0A8H4RFJ5</accession>
<feature type="transmembrane region" description="Helical" evidence="2">
    <location>
        <begin position="305"/>
        <end position="328"/>
    </location>
</feature>
<organism evidence="3 4">
    <name type="scientific">Cudoniella acicularis</name>
    <dbReference type="NCBI Taxonomy" id="354080"/>
    <lineage>
        <taxon>Eukaryota</taxon>
        <taxon>Fungi</taxon>
        <taxon>Dikarya</taxon>
        <taxon>Ascomycota</taxon>
        <taxon>Pezizomycotina</taxon>
        <taxon>Leotiomycetes</taxon>
        <taxon>Helotiales</taxon>
        <taxon>Tricladiaceae</taxon>
        <taxon>Cudoniella</taxon>
    </lineage>
</organism>
<keyword evidence="2" id="KW-1133">Transmembrane helix</keyword>
<gene>
    <name evidence="3" type="ORF">G7Y89_g9785</name>
</gene>
<proteinExistence type="predicted"/>
<keyword evidence="4" id="KW-1185">Reference proteome</keyword>
<evidence type="ECO:0000256" key="2">
    <source>
        <dbReference type="SAM" id="Phobius"/>
    </source>
</evidence>
<sequence>MIGLARQLPSEIEAQRLNWNEELSPHNLRCCACAPRPPLLGRLDDMSTQKLGLKRYADSRSFGNPPSPVSRWRLSPLRQRVSTSWLTQAEEAIGLHTKPSDSHNPPPHVEDTQTDSSGGDGYGAETVRLADDFAPRLALVHKNEWDATHFVEWAGTQSVINSEYLQGQRSEAKDRKVNLRWGLDDVGTKRTYRADFIIGENLPVDILIGTEFMAKVKKDNGFGDMKGQASRQPSSPEPLTLSAPIPHLIRRAADSQATPKPRMIDPRSYTRRLIVVVHQCLLVTLGRLILGHALRVFFQSLLECIHLAIHATTTLAILPVFVLFILLVPMGEDSAGGDRCSRLRMLYEDLFVRESISEV</sequence>
<feature type="region of interest" description="Disordered" evidence="1">
    <location>
        <begin position="95"/>
        <end position="124"/>
    </location>
</feature>
<evidence type="ECO:0000256" key="1">
    <source>
        <dbReference type="SAM" id="MobiDB-lite"/>
    </source>
</evidence>
<dbReference type="Proteomes" id="UP000566819">
    <property type="component" value="Unassembled WGS sequence"/>
</dbReference>
<reference evidence="3 4" key="1">
    <citation type="submission" date="2020-03" db="EMBL/GenBank/DDBJ databases">
        <title>Draft Genome Sequence of Cudoniella acicularis.</title>
        <authorList>
            <person name="Buettner E."/>
            <person name="Kellner H."/>
        </authorList>
    </citation>
    <scope>NUCLEOTIDE SEQUENCE [LARGE SCALE GENOMIC DNA]</scope>
    <source>
        <strain evidence="3 4">DSM 108380</strain>
    </source>
</reference>
<name>A0A8H4RFJ5_9HELO</name>
<evidence type="ECO:0000313" key="4">
    <source>
        <dbReference type="Proteomes" id="UP000566819"/>
    </source>
</evidence>
<protein>
    <submittedName>
        <fullName evidence="3">Uncharacterized protein</fullName>
    </submittedName>
</protein>
<keyword evidence="2" id="KW-0812">Transmembrane</keyword>